<feature type="region of interest" description="Disordered" evidence="1">
    <location>
        <begin position="15"/>
        <end position="36"/>
    </location>
</feature>
<accession>S7ZDU4</accession>
<dbReference type="Proteomes" id="UP000019376">
    <property type="component" value="Unassembled WGS sequence"/>
</dbReference>
<dbReference type="AlphaFoldDB" id="S7ZDU4"/>
<evidence type="ECO:0000256" key="1">
    <source>
        <dbReference type="SAM" id="MobiDB-lite"/>
    </source>
</evidence>
<dbReference type="HOGENOM" id="CLU_1005118_0_0_1"/>
<keyword evidence="3" id="KW-1185">Reference proteome</keyword>
<name>S7ZDU4_PENO1</name>
<gene>
    <name evidence="2" type="ORF">PDE_03761</name>
</gene>
<feature type="compositionally biased region" description="Pro residues" evidence="1">
    <location>
        <begin position="18"/>
        <end position="35"/>
    </location>
</feature>
<organism evidence="2 3">
    <name type="scientific">Penicillium oxalicum (strain 114-2 / CGMCC 5302)</name>
    <name type="common">Penicillium decumbens</name>
    <dbReference type="NCBI Taxonomy" id="933388"/>
    <lineage>
        <taxon>Eukaryota</taxon>
        <taxon>Fungi</taxon>
        <taxon>Dikarya</taxon>
        <taxon>Ascomycota</taxon>
        <taxon>Pezizomycotina</taxon>
        <taxon>Eurotiomycetes</taxon>
        <taxon>Eurotiomycetidae</taxon>
        <taxon>Eurotiales</taxon>
        <taxon>Aspergillaceae</taxon>
        <taxon>Penicillium</taxon>
    </lineage>
</organism>
<protein>
    <submittedName>
        <fullName evidence="2">Uncharacterized protein</fullName>
    </submittedName>
</protein>
<reference evidence="2 3" key="1">
    <citation type="journal article" date="2013" name="PLoS ONE">
        <title>Genomic and secretomic analyses reveal unique features of the lignocellulolytic enzyme system of Penicillium decumbens.</title>
        <authorList>
            <person name="Liu G."/>
            <person name="Zhang L."/>
            <person name="Wei X."/>
            <person name="Zou G."/>
            <person name="Qin Y."/>
            <person name="Ma L."/>
            <person name="Li J."/>
            <person name="Zheng H."/>
            <person name="Wang S."/>
            <person name="Wang C."/>
            <person name="Xun L."/>
            <person name="Zhao G.-P."/>
            <person name="Zhou Z."/>
            <person name="Qu Y."/>
        </authorList>
    </citation>
    <scope>NUCLEOTIDE SEQUENCE [LARGE SCALE GENOMIC DNA]</scope>
    <source>
        <strain evidence="3">114-2 / CGMCC 5302</strain>
    </source>
</reference>
<evidence type="ECO:0000313" key="3">
    <source>
        <dbReference type="Proteomes" id="UP000019376"/>
    </source>
</evidence>
<dbReference type="EMBL" id="KB644411">
    <property type="protein sequence ID" value="EPS28815.1"/>
    <property type="molecule type" value="Genomic_DNA"/>
</dbReference>
<sequence>MFDRLVLRAASVESLRLAPPPPPPPPPPAPPPPPVAARWSSLQTSQWIMWQGFESLHVALYSFALVKFVVLRADKSGLDWILGPSLVTRLSVPGRSLLAVSGMGWKSMHSSPPPSPVPALLLIAFLRSEESRATVESNPCDVHWVDWGQIDTILKEPFYIPIGPMIPFYEMWMRCFRGGSTPHTCMYYYLQRICEPKSMQIGMPNPTKYRQRLMRLIPNLNPPPDLEESDSKYCTIRNQSFEDLRVCYSTLSTLSACLLVPVLDHVHTACSPVVNKT</sequence>
<evidence type="ECO:0000313" key="2">
    <source>
        <dbReference type="EMBL" id="EPS28815.1"/>
    </source>
</evidence>
<proteinExistence type="predicted"/>